<dbReference type="PANTHER" id="PTHR31225">
    <property type="entry name" value="OS04G0344100 PROTEIN-RELATED"/>
    <property type="match status" value="1"/>
</dbReference>
<keyword evidence="1" id="KW-0479">Metal-binding</keyword>
<dbReference type="GO" id="GO:0016114">
    <property type="term" value="P:terpenoid biosynthetic process"/>
    <property type="evidence" value="ECO:0007669"/>
    <property type="project" value="InterPro"/>
</dbReference>
<reference evidence="3" key="1">
    <citation type="submission" date="2023-08" db="EMBL/GenBank/DDBJ databases">
        <title>A de novo genome assembly of Solanum verrucosum Schlechtendal, a Mexican diploid species geographically isolated from the other diploid A-genome species in potato relatives.</title>
        <authorList>
            <person name="Hosaka K."/>
        </authorList>
    </citation>
    <scope>NUCLEOTIDE SEQUENCE</scope>
    <source>
        <tissue evidence="3">Young leaves</tissue>
    </source>
</reference>
<gene>
    <name evidence="3" type="ORF">MTR67_013080</name>
</gene>
<evidence type="ECO:0000313" key="4">
    <source>
        <dbReference type="Proteomes" id="UP001234989"/>
    </source>
</evidence>
<keyword evidence="4" id="KW-1185">Reference proteome</keyword>
<dbReference type="InterPro" id="IPR005630">
    <property type="entry name" value="Terpene_synthase_metal-bd"/>
</dbReference>
<protein>
    <recommendedName>
        <fullName evidence="2">Terpene synthase metal-binding domain-containing protein</fullName>
    </recommendedName>
</protein>
<dbReference type="InterPro" id="IPR008949">
    <property type="entry name" value="Isoprenoid_synthase_dom_sf"/>
</dbReference>
<dbReference type="InterPro" id="IPR050148">
    <property type="entry name" value="Terpene_synthase-like"/>
</dbReference>
<evidence type="ECO:0000313" key="3">
    <source>
        <dbReference type="EMBL" id="WMV19695.1"/>
    </source>
</evidence>
<dbReference type="Pfam" id="PF03936">
    <property type="entry name" value="Terpene_synth_C"/>
    <property type="match status" value="1"/>
</dbReference>
<sequence>MVDSYQAACKCVFLALFNSVNELAYDILKEQDINILPFLRKSCIELFKTYLVDAKWYYEYDKYTPSFKEFLDHGWVSIGGPLVIKLFYICTMNPIKKDDLELLEQNPPLIQLPSLIGRLEDDLGTSQDEIKRGDAPKSIQCYMMETKNSEENVRDYMKELIRQTWKKMNKVVMDNTTSFSKDFVRILQGVHNACTNMGIGMVN</sequence>
<dbReference type="AlphaFoldDB" id="A0AAF0QEC0"/>
<dbReference type="GO" id="GO:0000287">
    <property type="term" value="F:magnesium ion binding"/>
    <property type="evidence" value="ECO:0007669"/>
    <property type="project" value="InterPro"/>
</dbReference>
<dbReference type="GO" id="GO:0010333">
    <property type="term" value="F:terpene synthase activity"/>
    <property type="evidence" value="ECO:0007669"/>
    <property type="project" value="InterPro"/>
</dbReference>
<dbReference type="Proteomes" id="UP001234989">
    <property type="component" value="Chromosome 3"/>
</dbReference>
<proteinExistence type="predicted"/>
<evidence type="ECO:0000259" key="2">
    <source>
        <dbReference type="Pfam" id="PF03936"/>
    </source>
</evidence>
<organism evidence="3 4">
    <name type="scientific">Solanum verrucosum</name>
    <dbReference type="NCBI Taxonomy" id="315347"/>
    <lineage>
        <taxon>Eukaryota</taxon>
        <taxon>Viridiplantae</taxon>
        <taxon>Streptophyta</taxon>
        <taxon>Embryophyta</taxon>
        <taxon>Tracheophyta</taxon>
        <taxon>Spermatophyta</taxon>
        <taxon>Magnoliopsida</taxon>
        <taxon>eudicotyledons</taxon>
        <taxon>Gunneridae</taxon>
        <taxon>Pentapetalae</taxon>
        <taxon>asterids</taxon>
        <taxon>lamiids</taxon>
        <taxon>Solanales</taxon>
        <taxon>Solanaceae</taxon>
        <taxon>Solanoideae</taxon>
        <taxon>Solaneae</taxon>
        <taxon>Solanum</taxon>
    </lineage>
</organism>
<feature type="domain" description="Terpene synthase metal-binding" evidence="2">
    <location>
        <begin position="3"/>
        <end position="167"/>
    </location>
</feature>
<dbReference type="SUPFAM" id="SSF48576">
    <property type="entry name" value="Terpenoid synthases"/>
    <property type="match status" value="1"/>
</dbReference>
<evidence type="ECO:0000256" key="1">
    <source>
        <dbReference type="ARBA" id="ARBA00022723"/>
    </source>
</evidence>
<dbReference type="Gene3D" id="1.10.600.10">
    <property type="entry name" value="Farnesyl Diphosphate Synthase"/>
    <property type="match status" value="1"/>
</dbReference>
<dbReference type="EMBL" id="CP133614">
    <property type="protein sequence ID" value="WMV19695.1"/>
    <property type="molecule type" value="Genomic_DNA"/>
</dbReference>
<accession>A0AAF0QEC0</accession>
<name>A0AAF0QEC0_SOLVR</name>